<dbReference type="CDD" id="cd04301">
    <property type="entry name" value="NAT_SF"/>
    <property type="match status" value="1"/>
</dbReference>
<dbReference type="Gene3D" id="3.40.630.30">
    <property type="match status" value="1"/>
</dbReference>
<evidence type="ECO:0000259" key="3">
    <source>
        <dbReference type="PROSITE" id="PS51186"/>
    </source>
</evidence>
<dbReference type="Pfam" id="PF00583">
    <property type="entry name" value="Acetyltransf_1"/>
    <property type="match status" value="1"/>
</dbReference>
<organism evidence="4 5">
    <name type="scientific">Vibrio diabolicus</name>
    <dbReference type="NCBI Taxonomy" id="50719"/>
    <lineage>
        <taxon>Bacteria</taxon>
        <taxon>Pseudomonadati</taxon>
        <taxon>Pseudomonadota</taxon>
        <taxon>Gammaproteobacteria</taxon>
        <taxon>Vibrionales</taxon>
        <taxon>Vibrionaceae</taxon>
        <taxon>Vibrio</taxon>
        <taxon>Vibrio diabolicus subgroup</taxon>
    </lineage>
</organism>
<dbReference type="EMBL" id="PKPZ01000069">
    <property type="protein sequence ID" value="RPB31155.1"/>
    <property type="molecule type" value="Genomic_DNA"/>
</dbReference>
<keyword evidence="2" id="KW-0012">Acyltransferase</keyword>
<evidence type="ECO:0000256" key="2">
    <source>
        <dbReference type="ARBA" id="ARBA00023315"/>
    </source>
</evidence>
<proteinExistence type="predicted"/>
<gene>
    <name evidence="4" type="ORF">CYQ91_24615</name>
</gene>
<dbReference type="AlphaFoldDB" id="A0AAX1XG50"/>
<keyword evidence="1" id="KW-0808">Transferase</keyword>
<dbReference type="SUPFAM" id="SSF55729">
    <property type="entry name" value="Acyl-CoA N-acyltransferases (Nat)"/>
    <property type="match status" value="1"/>
</dbReference>
<feature type="domain" description="N-acetyltransferase" evidence="3">
    <location>
        <begin position="1"/>
        <end position="160"/>
    </location>
</feature>
<dbReference type="InterPro" id="IPR051016">
    <property type="entry name" value="Diverse_Substrate_AcTransf"/>
</dbReference>
<sequence length="160" mass="18199">MEIKQVRKNNCLDLLPIFNELERYYFGEKAASESELASYLKQQVFSEYSGVKVVAAYDGQRIIGFATYTMMFPAPRLSGQMYMKDLFVSSLTRGKGVGLELMRHLASIAVKNNCQRLDWTAESTNPIAGKFYQSIGASLIKEKDYYRFESNTLKVMAKSL</sequence>
<dbReference type="InterPro" id="IPR000182">
    <property type="entry name" value="GNAT_dom"/>
</dbReference>
<evidence type="ECO:0000313" key="4">
    <source>
        <dbReference type="EMBL" id="RPB31155.1"/>
    </source>
</evidence>
<dbReference type="PROSITE" id="PS51186">
    <property type="entry name" value="GNAT"/>
    <property type="match status" value="1"/>
</dbReference>
<comment type="caution">
    <text evidence="4">The sequence shown here is derived from an EMBL/GenBank/DDBJ whole genome shotgun (WGS) entry which is preliminary data.</text>
</comment>
<dbReference type="RefSeq" id="WP_124009288.1">
    <property type="nucleotide sequence ID" value="NZ_JADKLS010000030.1"/>
</dbReference>
<accession>A0AAX1XG50</accession>
<name>A0AAX1XG50_9VIBR</name>
<dbReference type="PANTHER" id="PTHR10545">
    <property type="entry name" value="DIAMINE N-ACETYLTRANSFERASE"/>
    <property type="match status" value="1"/>
</dbReference>
<evidence type="ECO:0000256" key="1">
    <source>
        <dbReference type="ARBA" id="ARBA00022679"/>
    </source>
</evidence>
<dbReference type="Proteomes" id="UP000283878">
    <property type="component" value="Unassembled WGS sequence"/>
</dbReference>
<evidence type="ECO:0000313" key="5">
    <source>
        <dbReference type="Proteomes" id="UP000283878"/>
    </source>
</evidence>
<dbReference type="InterPro" id="IPR016181">
    <property type="entry name" value="Acyl_CoA_acyltransferase"/>
</dbReference>
<reference evidence="4 5" key="1">
    <citation type="journal article" date="2018" name="AMB Express">
        <title>Occurrence and significance of pathogenicity and fitness islands in environmental vibrios.</title>
        <authorList>
            <person name="Klein S."/>
            <person name="Pipes S."/>
            <person name="Lovell C.R."/>
        </authorList>
    </citation>
    <scope>NUCLEOTIDE SEQUENCE [LARGE SCALE GENOMIC DNA]</scope>
    <source>
        <strain evidence="4 5">JBS-8-11-1</strain>
    </source>
</reference>
<dbReference type="PANTHER" id="PTHR10545:SF29">
    <property type="entry name" value="GH14572P-RELATED"/>
    <property type="match status" value="1"/>
</dbReference>
<protein>
    <submittedName>
        <fullName evidence="4">GNAT family N-acetyltransferase</fullName>
    </submittedName>
</protein>
<dbReference type="GO" id="GO:0008080">
    <property type="term" value="F:N-acetyltransferase activity"/>
    <property type="evidence" value="ECO:0007669"/>
    <property type="project" value="TreeGrafter"/>
</dbReference>